<dbReference type="PhylomeDB" id="A0A0G4FK39"/>
<dbReference type="OMA" id="INHPARW"/>
<keyword evidence="4 6" id="KW-0862">Zinc</keyword>
<feature type="domain" description="Enoyl reductase (ER)" evidence="7">
    <location>
        <begin position="14"/>
        <end position="386"/>
    </location>
</feature>
<dbReference type="InterPro" id="IPR002328">
    <property type="entry name" value="ADH_Zn_CS"/>
</dbReference>
<comment type="cofactor">
    <cofactor evidence="1 6">
        <name>Zn(2+)</name>
        <dbReference type="ChEBI" id="CHEBI:29105"/>
    </cofactor>
</comment>
<dbReference type="Gene3D" id="3.90.180.10">
    <property type="entry name" value="Medium-chain alcohol dehydrogenases, catalytic domain"/>
    <property type="match status" value="1"/>
</dbReference>
<evidence type="ECO:0000256" key="2">
    <source>
        <dbReference type="ARBA" id="ARBA00008072"/>
    </source>
</evidence>
<dbReference type="InterPro" id="IPR011032">
    <property type="entry name" value="GroES-like_sf"/>
</dbReference>
<sequence length="390" mass="42128">MLSSVLREGGPLLGNLKRSMKLERLHIPKPRRGEVLLKTTSCGVCHTDLHVIQKEVPFPMPAVMGHEVCGELVDFGPSVSEQERIRLTSGGATHFVAPFIMPCGECHQCVEGQEDICDTFFAMNRVKGTLYDGETRYFTEASNEPIAMYSMGGLSQYTVVPVSSVFPLPPVSFPPHQAAILGCAIFTAYGAIKNAADLQVGQSVCVIGAAGGVGSNILQIARAYQCYPRIAVDVNDEKLAACRDVFGATHTINSRSFSSADEVRDAIRGVTDYGRGLDVSFEAIGKPATFELAINIVKDGGKAVMVGIADVKDKASVPITHVVRRKIMVHGSYGAKTRKDMPEILKLLANGSLEVSRFISREYTLEQSEEAYADLADGKIQGRAVVRMDG</sequence>
<dbReference type="VEuPathDB" id="CryptoDB:Vbra_15655"/>
<dbReference type="GO" id="GO:0008270">
    <property type="term" value="F:zinc ion binding"/>
    <property type="evidence" value="ECO:0007669"/>
    <property type="project" value="InterPro"/>
</dbReference>
<dbReference type="SUPFAM" id="SSF51735">
    <property type="entry name" value="NAD(P)-binding Rossmann-fold domains"/>
    <property type="match status" value="1"/>
</dbReference>
<evidence type="ECO:0000256" key="3">
    <source>
        <dbReference type="ARBA" id="ARBA00022723"/>
    </source>
</evidence>
<dbReference type="PROSITE" id="PS00059">
    <property type="entry name" value="ADH_ZINC"/>
    <property type="match status" value="1"/>
</dbReference>
<organism evidence="8 9">
    <name type="scientific">Vitrella brassicaformis (strain CCMP3155)</name>
    <dbReference type="NCBI Taxonomy" id="1169540"/>
    <lineage>
        <taxon>Eukaryota</taxon>
        <taxon>Sar</taxon>
        <taxon>Alveolata</taxon>
        <taxon>Colpodellida</taxon>
        <taxon>Vitrellaceae</taxon>
        <taxon>Vitrella</taxon>
    </lineage>
</organism>
<evidence type="ECO:0000256" key="4">
    <source>
        <dbReference type="ARBA" id="ARBA00022833"/>
    </source>
</evidence>
<evidence type="ECO:0000256" key="5">
    <source>
        <dbReference type="ARBA" id="ARBA00023002"/>
    </source>
</evidence>
<evidence type="ECO:0000256" key="6">
    <source>
        <dbReference type="RuleBase" id="RU361277"/>
    </source>
</evidence>
<dbReference type="STRING" id="1169540.A0A0G4FK39"/>
<dbReference type="OrthoDB" id="1879366at2759"/>
<proteinExistence type="inferred from homology"/>
<dbReference type="InterPro" id="IPR013154">
    <property type="entry name" value="ADH-like_N"/>
</dbReference>
<dbReference type="Pfam" id="PF08240">
    <property type="entry name" value="ADH_N"/>
    <property type="match status" value="1"/>
</dbReference>
<evidence type="ECO:0000259" key="7">
    <source>
        <dbReference type="SMART" id="SM00829"/>
    </source>
</evidence>
<gene>
    <name evidence="8" type="ORF">Vbra_15655</name>
</gene>
<dbReference type="GO" id="GO:0016491">
    <property type="term" value="F:oxidoreductase activity"/>
    <property type="evidence" value="ECO:0007669"/>
    <property type="project" value="UniProtKB-KW"/>
</dbReference>
<comment type="similarity">
    <text evidence="2 6">Belongs to the zinc-containing alcohol dehydrogenase family.</text>
</comment>
<keyword evidence="5" id="KW-0560">Oxidoreductase</keyword>
<dbReference type="PANTHER" id="PTHR43350:SF2">
    <property type="entry name" value="GROES-LIKE ZINC-BINDING ALCOHOL DEHYDROGENASE FAMILY PROTEIN"/>
    <property type="match status" value="1"/>
</dbReference>
<dbReference type="SUPFAM" id="SSF50129">
    <property type="entry name" value="GroES-like"/>
    <property type="match status" value="1"/>
</dbReference>
<dbReference type="InterPro" id="IPR013149">
    <property type="entry name" value="ADH-like_C"/>
</dbReference>
<dbReference type="PANTHER" id="PTHR43350">
    <property type="entry name" value="NAD-DEPENDENT ALCOHOL DEHYDROGENASE"/>
    <property type="match status" value="1"/>
</dbReference>
<dbReference type="InterPro" id="IPR020843">
    <property type="entry name" value="ER"/>
</dbReference>
<dbReference type="Pfam" id="PF00107">
    <property type="entry name" value="ADH_zinc_N"/>
    <property type="match status" value="1"/>
</dbReference>
<dbReference type="Proteomes" id="UP000041254">
    <property type="component" value="Unassembled WGS sequence"/>
</dbReference>
<reference evidence="8 9" key="1">
    <citation type="submission" date="2014-11" db="EMBL/GenBank/DDBJ databases">
        <authorList>
            <person name="Zhu J."/>
            <person name="Qi W."/>
            <person name="Song R."/>
        </authorList>
    </citation>
    <scope>NUCLEOTIDE SEQUENCE [LARGE SCALE GENOMIC DNA]</scope>
</reference>
<evidence type="ECO:0000256" key="1">
    <source>
        <dbReference type="ARBA" id="ARBA00001947"/>
    </source>
</evidence>
<dbReference type="InParanoid" id="A0A0G4FK39"/>
<dbReference type="Gene3D" id="3.40.50.720">
    <property type="entry name" value="NAD(P)-binding Rossmann-like Domain"/>
    <property type="match status" value="1"/>
</dbReference>
<dbReference type="EMBL" id="CDMY01000454">
    <property type="protein sequence ID" value="CEM14143.1"/>
    <property type="molecule type" value="Genomic_DNA"/>
</dbReference>
<dbReference type="InterPro" id="IPR036291">
    <property type="entry name" value="NAD(P)-bd_dom_sf"/>
</dbReference>
<keyword evidence="9" id="KW-1185">Reference proteome</keyword>
<keyword evidence="3 6" id="KW-0479">Metal-binding</keyword>
<dbReference type="SMART" id="SM00829">
    <property type="entry name" value="PKS_ER"/>
    <property type="match status" value="1"/>
</dbReference>
<protein>
    <recommendedName>
        <fullName evidence="7">Enoyl reductase (ER) domain-containing protein</fullName>
    </recommendedName>
</protein>
<name>A0A0G4FK39_VITBC</name>
<evidence type="ECO:0000313" key="8">
    <source>
        <dbReference type="EMBL" id="CEM14143.1"/>
    </source>
</evidence>
<accession>A0A0G4FK39</accession>
<dbReference type="AlphaFoldDB" id="A0A0G4FK39"/>
<evidence type="ECO:0000313" key="9">
    <source>
        <dbReference type="Proteomes" id="UP000041254"/>
    </source>
</evidence>